<dbReference type="Proteomes" id="UP000316449">
    <property type="component" value="Unassembled WGS sequence"/>
</dbReference>
<dbReference type="Gene3D" id="1.10.260.40">
    <property type="entry name" value="lambda repressor-like DNA-binding domains"/>
    <property type="match status" value="1"/>
</dbReference>
<sequence length="190" mass="21802">MSLKSAHTGKVGKAFKNARILRSMTVEEVAHQTLISVEYIKAIESGDYAVFPARMFAVQYFKKYAKFLNLEIGFFDIYNADVVAAANKELQSDLPDPSFLKQNIVYIFFICFFLLLSIFYIFNASNEFERLSEFQSKEDIIQPLAAVSKMEEVVNQDINKLHDEINNFFIQDKLDSVQLDVNVDSLEPEV</sequence>
<protein>
    <recommendedName>
        <fullName evidence="2">HTH cro/C1-type domain-containing protein</fullName>
    </recommendedName>
</protein>
<gene>
    <name evidence="3" type="ORF">EVA98_02340</name>
</gene>
<dbReference type="PANTHER" id="PTHR34475">
    <property type="match status" value="1"/>
</dbReference>
<evidence type="ECO:0000313" key="4">
    <source>
        <dbReference type="Proteomes" id="UP000316449"/>
    </source>
</evidence>
<dbReference type="SMART" id="SM00530">
    <property type="entry name" value="HTH_XRE"/>
    <property type="match status" value="1"/>
</dbReference>
<dbReference type="SUPFAM" id="SSF47413">
    <property type="entry name" value="lambda repressor-like DNA-binding domains"/>
    <property type="match status" value="1"/>
</dbReference>
<name>A0A520MRI4_9GAMM</name>
<dbReference type="InterPro" id="IPR050400">
    <property type="entry name" value="Bact_Cytoskel_RodZ"/>
</dbReference>
<evidence type="ECO:0000256" key="1">
    <source>
        <dbReference type="SAM" id="Phobius"/>
    </source>
</evidence>
<feature type="transmembrane region" description="Helical" evidence="1">
    <location>
        <begin position="104"/>
        <end position="122"/>
    </location>
</feature>
<keyword evidence="1" id="KW-0472">Membrane</keyword>
<dbReference type="PROSITE" id="PS50943">
    <property type="entry name" value="HTH_CROC1"/>
    <property type="match status" value="1"/>
</dbReference>
<organism evidence="3 4">
    <name type="scientific">SAR86 cluster bacterium</name>
    <dbReference type="NCBI Taxonomy" id="2030880"/>
    <lineage>
        <taxon>Bacteria</taxon>
        <taxon>Pseudomonadati</taxon>
        <taxon>Pseudomonadota</taxon>
        <taxon>Gammaproteobacteria</taxon>
        <taxon>SAR86 cluster</taxon>
    </lineage>
</organism>
<dbReference type="InterPro" id="IPR010982">
    <property type="entry name" value="Lambda_DNA-bd_dom_sf"/>
</dbReference>
<evidence type="ECO:0000259" key="2">
    <source>
        <dbReference type="PROSITE" id="PS50943"/>
    </source>
</evidence>
<keyword evidence="1" id="KW-1133">Transmembrane helix</keyword>
<dbReference type="CDD" id="cd00093">
    <property type="entry name" value="HTH_XRE"/>
    <property type="match status" value="1"/>
</dbReference>
<dbReference type="AlphaFoldDB" id="A0A520MRI4"/>
<reference evidence="3 4" key="1">
    <citation type="submission" date="2019-02" db="EMBL/GenBank/DDBJ databases">
        <title>Prokaryotic population dynamics and viral predation in marine succession experiment using metagenomics: the confinement effect.</title>
        <authorList>
            <person name="Haro-Moreno J.M."/>
            <person name="Rodriguez-Valera F."/>
            <person name="Lopez-Perez M."/>
        </authorList>
    </citation>
    <scope>NUCLEOTIDE SEQUENCE [LARGE SCALE GENOMIC DNA]</scope>
    <source>
        <strain evidence="3">MED-G165</strain>
    </source>
</reference>
<dbReference type="InterPro" id="IPR001387">
    <property type="entry name" value="Cro/C1-type_HTH"/>
</dbReference>
<feature type="domain" description="HTH cro/C1-type" evidence="2">
    <location>
        <begin position="15"/>
        <end position="75"/>
    </location>
</feature>
<keyword evidence="1" id="KW-0812">Transmembrane</keyword>
<accession>A0A520MRI4</accession>
<dbReference type="EMBL" id="SHBK01000026">
    <property type="protein sequence ID" value="RZO23820.1"/>
    <property type="molecule type" value="Genomic_DNA"/>
</dbReference>
<proteinExistence type="predicted"/>
<dbReference type="PANTHER" id="PTHR34475:SF1">
    <property type="entry name" value="CYTOSKELETON PROTEIN RODZ"/>
    <property type="match status" value="1"/>
</dbReference>
<dbReference type="Pfam" id="PF13413">
    <property type="entry name" value="HTH_25"/>
    <property type="match status" value="1"/>
</dbReference>
<dbReference type="GO" id="GO:0003677">
    <property type="term" value="F:DNA binding"/>
    <property type="evidence" value="ECO:0007669"/>
    <property type="project" value="InterPro"/>
</dbReference>
<evidence type="ECO:0000313" key="3">
    <source>
        <dbReference type="EMBL" id="RZO23820.1"/>
    </source>
</evidence>
<comment type="caution">
    <text evidence="3">The sequence shown here is derived from an EMBL/GenBank/DDBJ whole genome shotgun (WGS) entry which is preliminary data.</text>
</comment>